<dbReference type="GO" id="GO:0004519">
    <property type="term" value="F:endonuclease activity"/>
    <property type="evidence" value="ECO:0007669"/>
    <property type="project" value="InterPro"/>
</dbReference>
<proteinExistence type="predicted"/>
<dbReference type="SMART" id="SM00507">
    <property type="entry name" value="HNHc"/>
    <property type="match status" value="1"/>
</dbReference>
<evidence type="ECO:0000313" key="2">
    <source>
        <dbReference type="EMBL" id="OGM06184.1"/>
    </source>
</evidence>
<dbReference type="Pfam" id="PF01844">
    <property type="entry name" value="HNH"/>
    <property type="match status" value="1"/>
</dbReference>
<feature type="domain" description="HNH nuclease" evidence="1">
    <location>
        <begin position="106"/>
        <end position="156"/>
    </location>
</feature>
<organism evidence="2 3">
    <name type="scientific">Candidatus Woesebacteria bacterium GWB1_43_5</name>
    <dbReference type="NCBI Taxonomy" id="1802474"/>
    <lineage>
        <taxon>Bacteria</taxon>
        <taxon>Candidatus Woeseibacteriota</taxon>
    </lineage>
</organism>
<dbReference type="PANTHER" id="PTHR33877">
    <property type="entry name" value="SLL1193 PROTEIN"/>
    <property type="match status" value="1"/>
</dbReference>
<sequence length="169" mass="19976">MRCRDCKKEFSPNPCWRHSWGICAKCRIVNKRRIKSRYKKSTKGEEAELRWRKNPIKKKIDKRYRSTEKAKIKAVERMERYRAKHPQVKIEEKRLGKIYMSRTQGKMRKWWKEKSKNGCIKCGSFKLLGIDHIIPRSKGGGDEKENLQALCAKCNGEKGVKTIDYADNL</sequence>
<dbReference type="AlphaFoldDB" id="A0A1F7WTP1"/>
<dbReference type="Gene3D" id="1.10.30.50">
    <property type="match status" value="1"/>
</dbReference>
<accession>A0A1F7WTP1</accession>
<dbReference type="Proteomes" id="UP000178812">
    <property type="component" value="Unassembled WGS sequence"/>
</dbReference>
<dbReference type="InterPro" id="IPR003615">
    <property type="entry name" value="HNH_nuc"/>
</dbReference>
<dbReference type="GO" id="GO:0003676">
    <property type="term" value="F:nucleic acid binding"/>
    <property type="evidence" value="ECO:0007669"/>
    <property type="project" value="InterPro"/>
</dbReference>
<dbReference type="PANTHER" id="PTHR33877:SF2">
    <property type="entry name" value="OS07G0170200 PROTEIN"/>
    <property type="match status" value="1"/>
</dbReference>
<evidence type="ECO:0000259" key="1">
    <source>
        <dbReference type="SMART" id="SM00507"/>
    </source>
</evidence>
<dbReference type="InterPro" id="IPR002711">
    <property type="entry name" value="HNH"/>
</dbReference>
<dbReference type="CDD" id="cd00085">
    <property type="entry name" value="HNHc"/>
    <property type="match status" value="1"/>
</dbReference>
<dbReference type="InterPro" id="IPR052892">
    <property type="entry name" value="NA-targeting_endonuclease"/>
</dbReference>
<gene>
    <name evidence="2" type="ORF">A2125_00865</name>
</gene>
<dbReference type="GO" id="GO:0008270">
    <property type="term" value="F:zinc ion binding"/>
    <property type="evidence" value="ECO:0007669"/>
    <property type="project" value="InterPro"/>
</dbReference>
<dbReference type="EMBL" id="MGFM01000001">
    <property type="protein sequence ID" value="OGM06184.1"/>
    <property type="molecule type" value="Genomic_DNA"/>
</dbReference>
<protein>
    <recommendedName>
        <fullName evidence="1">HNH nuclease domain-containing protein</fullName>
    </recommendedName>
</protein>
<evidence type="ECO:0000313" key="3">
    <source>
        <dbReference type="Proteomes" id="UP000178812"/>
    </source>
</evidence>
<comment type="caution">
    <text evidence="2">The sequence shown here is derived from an EMBL/GenBank/DDBJ whole genome shotgun (WGS) entry which is preliminary data.</text>
</comment>
<name>A0A1F7WTP1_9BACT</name>
<reference evidence="2 3" key="1">
    <citation type="journal article" date="2016" name="Nat. Commun.">
        <title>Thousands of microbial genomes shed light on interconnected biogeochemical processes in an aquifer system.</title>
        <authorList>
            <person name="Anantharaman K."/>
            <person name="Brown C.T."/>
            <person name="Hug L.A."/>
            <person name="Sharon I."/>
            <person name="Castelle C.J."/>
            <person name="Probst A.J."/>
            <person name="Thomas B.C."/>
            <person name="Singh A."/>
            <person name="Wilkins M.J."/>
            <person name="Karaoz U."/>
            <person name="Brodie E.L."/>
            <person name="Williams K.H."/>
            <person name="Hubbard S.S."/>
            <person name="Banfield J.F."/>
        </authorList>
    </citation>
    <scope>NUCLEOTIDE SEQUENCE [LARGE SCALE GENOMIC DNA]</scope>
</reference>